<evidence type="ECO:0000256" key="8">
    <source>
        <dbReference type="ARBA" id="ARBA00047899"/>
    </source>
</evidence>
<dbReference type="Pfam" id="PF00069">
    <property type="entry name" value="Pkinase"/>
    <property type="match status" value="1"/>
</dbReference>
<dbReference type="PANTHER" id="PTHR37171">
    <property type="entry name" value="SERINE/THREONINE-PROTEIN KINASE YRZF-RELATED"/>
    <property type="match status" value="1"/>
</dbReference>
<evidence type="ECO:0000256" key="9">
    <source>
        <dbReference type="ARBA" id="ARBA00048679"/>
    </source>
</evidence>
<evidence type="ECO:0000256" key="7">
    <source>
        <dbReference type="ARBA" id="ARBA00033194"/>
    </source>
</evidence>
<comment type="function">
    <text evidence="1">Component of the EKC/KEOPS complex that is required for the formation of a threonylcarbamoyl group on adenosine at position 37 (t(6)A37) in tRNAs that read codons beginning with adenine. The complex is probably involved in the transfer of the threonylcarbamoyl moiety of threonylcarbamoyl-AMP (TC-AMP) to the N6 group of A37. BUD32 has ATPase activity in the context of the EKC/KEOPS complex and likely plays a supporting role to the catalytic subunit KAE1. The EKC/KEOPS complex also promotes both telomere uncapping and telomere elongation. The complex is required for efficient recruitment of transcriptional coactivators.</text>
</comment>
<comment type="caution">
    <text evidence="11">The sequence shown here is derived from an EMBL/GenBank/DDBJ whole genome shotgun (WGS) entry which is preliminary data.</text>
</comment>
<dbReference type="InterPro" id="IPR052396">
    <property type="entry name" value="Meiotic_Drive_Suppr_Kinase"/>
</dbReference>
<dbReference type="InterPro" id="IPR011009">
    <property type="entry name" value="Kinase-like_dom_sf"/>
</dbReference>
<dbReference type="SUPFAM" id="SSF56112">
    <property type="entry name" value="Protein kinase-like (PK-like)"/>
    <property type="match status" value="1"/>
</dbReference>
<dbReference type="InterPro" id="IPR008266">
    <property type="entry name" value="Tyr_kinase_AS"/>
</dbReference>
<organism evidence="11 12">
    <name type="scientific">Macrophomina phaseolina</name>
    <dbReference type="NCBI Taxonomy" id="35725"/>
    <lineage>
        <taxon>Eukaryota</taxon>
        <taxon>Fungi</taxon>
        <taxon>Dikarya</taxon>
        <taxon>Ascomycota</taxon>
        <taxon>Pezizomycotina</taxon>
        <taxon>Dothideomycetes</taxon>
        <taxon>Dothideomycetes incertae sedis</taxon>
        <taxon>Botryosphaeriales</taxon>
        <taxon>Botryosphaeriaceae</taxon>
        <taxon>Macrophomina</taxon>
    </lineage>
</organism>
<name>A0ABQ8FU72_9PEZI</name>
<evidence type="ECO:0000256" key="2">
    <source>
        <dbReference type="ARBA" id="ARBA00011534"/>
    </source>
</evidence>
<dbReference type="Gene3D" id="1.10.510.10">
    <property type="entry name" value="Transferase(Phosphotransferase) domain 1"/>
    <property type="match status" value="1"/>
</dbReference>
<evidence type="ECO:0000313" key="12">
    <source>
        <dbReference type="Proteomes" id="UP000774617"/>
    </source>
</evidence>
<evidence type="ECO:0000313" key="11">
    <source>
        <dbReference type="EMBL" id="KAH7027006.1"/>
    </source>
</evidence>
<comment type="catalytic activity">
    <reaction evidence="9">
        <text>L-seryl-[protein] + ATP = O-phospho-L-seryl-[protein] + ADP + H(+)</text>
        <dbReference type="Rhea" id="RHEA:17989"/>
        <dbReference type="Rhea" id="RHEA-COMP:9863"/>
        <dbReference type="Rhea" id="RHEA-COMP:11604"/>
        <dbReference type="ChEBI" id="CHEBI:15378"/>
        <dbReference type="ChEBI" id="CHEBI:29999"/>
        <dbReference type="ChEBI" id="CHEBI:30616"/>
        <dbReference type="ChEBI" id="CHEBI:83421"/>
        <dbReference type="ChEBI" id="CHEBI:456216"/>
        <dbReference type="EC" id="2.7.11.1"/>
    </reaction>
</comment>
<dbReference type="EC" id="2.7.11.1" evidence="3"/>
<dbReference type="PROSITE" id="PS50011">
    <property type="entry name" value="PROTEIN_KINASE_DOM"/>
    <property type="match status" value="1"/>
</dbReference>
<dbReference type="Proteomes" id="UP000774617">
    <property type="component" value="Unassembled WGS sequence"/>
</dbReference>
<keyword evidence="12" id="KW-1185">Reference proteome</keyword>
<evidence type="ECO:0000259" key="10">
    <source>
        <dbReference type="PROSITE" id="PS50011"/>
    </source>
</evidence>
<accession>A0ABQ8FU72</accession>
<comment type="subunit">
    <text evidence="2">Component of the EKC/KEOPS complex composed of at least BUD32, CGI121, GON7, KAE1 and PCC1; the whole complex dimerizes.</text>
</comment>
<dbReference type="InterPro" id="IPR000719">
    <property type="entry name" value="Prot_kinase_dom"/>
</dbReference>
<evidence type="ECO:0000256" key="4">
    <source>
        <dbReference type="ARBA" id="ARBA00013948"/>
    </source>
</evidence>
<reference evidence="11 12" key="1">
    <citation type="journal article" date="2021" name="Nat. Commun.">
        <title>Genetic determinants of endophytism in the Arabidopsis root mycobiome.</title>
        <authorList>
            <person name="Mesny F."/>
            <person name="Miyauchi S."/>
            <person name="Thiergart T."/>
            <person name="Pickel B."/>
            <person name="Atanasova L."/>
            <person name="Karlsson M."/>
            <person name="Huettel B."/>
            <person name="Barry K.W."/>
            <person name="Haridas S."/>
            <person name="Chen C."/>
            <person name="Bauer D."/>
            <person name="Andreopoulos W."/>
            <person name="Pangilinan J."/>
            <person name="LaButti K."/>
            <person name="Riley R."/>
            <person name="Lipzen A."/>
            <person name="Clum A."/>
            <person name="Drula E."/>
            <person name="Henrissat B."/>
            <person name="Kohler A."/>
            <person name="Grigoriev I.V."/>
            <person name="Martin F.M."/>
            <person name="Hacquard S."/>
        </authorList>
    </citation>
    <scope>NUCLEOTIDE SEQUENCE [LARGE SCALE GENOMIC DNA]</scope>
    <source>
        <strain evidence="11 12">MPI-SDFR-AT-0080</strain>
    </source>
</reference>
<sequence>MTTRNKICIYHEICSGNSGRVASARFNHDVCAAKEFDDVGDYYRELTAYQELEKAPELKGRVPRLYGNEVELAKPTIFMEYVQGATLRDVLPSLGDDQREKVRAIVEDTLRILHRAGISHGDVTATNVVVDSRGEKATLVDFGAARREAFELLDRSGAEAEQEQERLLALLKQMAYADGALLSAILAVVATPSSPDLALELAKHLALCHRSEEAVPLLLRHLQTTMTTEPTTLLRLRTSAAQRAAEAERATSEPDNSLPKAHALYEEAIAIAGPGKARALRLELAHHQRCIVDPAAAVRTCMAILNGSDGAPNGREDAQVIASAAHLLQQLLPRVYAEEQLLRDGKAAVEKWKTGKRAA</sequence>
<dbReference type="SMART" id="SM00220">
    <property type="entry name" value="S_TKc"/>
    <property type="match status" value="1"/>
</dbReference>
<evidence type="ECO:0000256" key="3">
    <source>
        <dbReference type="ARBA" id="ARBA00012513"/>
    </source>
</evidence>
<comment type="catalytic activity">
    <reaction evidence="8">
        <text>L-threonyl-[protein] + ATP = O-phospho-L-threonyl-[protein] + ADP + H(+)</text>
        <dbReference type="Rhea" id="RHEA:46608"/>
        <dbReference type="Rhea" id="RHEA-COMP:11060"/>
        <dbReference type="Rhea" id="RHEA-COMP:11605"/>
        <dbReference type="ChEBI" id="CHEBI:15378"/>
        <dbReference type="ChEBI" id="CHEBI:30013"/>
        <dbReference type="ChEBI" id="CHEBI:30616"/>
        <dbReference type="ChEBI" id="CHEBI:61977"/>
        <dbReference type="ChEBI" id="CHEBI:456216"/>
        <dbReference type="EC" id="2.7.11.1"/>
    </reaction>
</comment>
<dbReference type="PROSITE" id="PS00109">
    <property type="entry name" value="PROTEIN_KINASE_TYR"/>
    <property type="match status" value="1"/>
</dbReference>
<protein>
    <recommendedName>
        <fullName evidence="5">EKC/KEOPS complex subunit BUD32</fullName>
        <ecNumber evidence="3">2.7.11.1</ecNumber>
    </recommendedName>
    <alternativeName>
        <fullName evidence="6 7">Atypical Serine/threonine protein kinase BUD32</fullName>
    </alternativeName>
    <alternativeName>
        <fullName evidence="4">EKC/KEOPS complex subunit bud32</fullName>
    </alternativeName>
</protein>
<evidence type="ECO:0000256" key="5">
    <source>
        <dbReference type="ARBA" id="ARBA00019973"/>
    </source>
</evidence>
<feature type="domain" description="Protein kinase" evidence="10">
    <location>
        <begin position="7"/>
        <end position="241"/>
    </location>
</feature>
<dbReference type="PANTHER" id="PTHR37171:SF1">
    <property type="entry name" value="SERINE_THREONINE-PROTEIN KINASE YRZF-RELATED"/>
    <property type="match status" value="1"/>
</dbReference>
<gene>
    <name evidence="11" type="ORF">B0J12DRAFT_745860</name>
</gene>
<dbReference type="EMBL" id="JAGTJR010000053">
    <property type="protein sequence ID" value="KAH7027006.1"/>
    <property type="molecule type" value="Genomic_DNA"/>
</dbReference>
<proteinExistence type="predicted"/>
<evidence type="ECO:0000256" key="1">
    <source>
        <dbReference type="ARBA" id="ARBA00003747"/>
    </source>
</evidence>
<evidence type="ECO:0000256" key="6">
    <source>
        <dbReference type="ARBA" id="ARBA00030980"/>
    </source>
</evidence>